<protein>
    <submittedName>
        <fullName evidence="5">Uncharacterized protein TCIL3000_11_8780</fullName>
    </submittedName>
</protein>
<keyword evidence="1" id="KW-0677">Repeat</keyword>
<evidence type="ECO:0000256" key="3">
    <source>
        <dbReference type="PROSITE-ProRule" id="PRU00339"/>
    </source>
</evidence>
<accession>G0V1A1</accession>
<evidence type="ECO:0000313" key="5">
    <source>
        <dbReference type="EMBL" id="CCC95422.1"/>
    </source>
</evidence>
<evidence type="ECO:0000256" key="1">
    <source>
        <dbReference type="ARBA" id="ARBA00022737"/>
    </source>
</evidence>
<dbReference type="InterPro" id="IPR019734">
    <property type="entry name" value="TPR_rpt"/>
</dbReference>
<dbReference type="Gene3D" id="1.25.40.10">
    <property type="entry name" value="Tetratricopeptide repeat domain"/>
    <property type="match status" value="1"/>
</dbReference>
<reference evidence="5" key="1">
    <citation type="journal article" date="2012" name="Proc. Natl. Acad. Sci. U.S.A.">
        <title>Antigenic diversity is generated by distinct evolutionary mechanisms in African trypanosome species.</title>
        <authorList>
            <person name="Jackson A.P."/>
            <person name="Berry A."/>
            <person name="Aslett M."/>
            <person name="Allison H.C."/>
            <person name="Burton P."/>
            <person name="Vavrova-Anderson J."/>
            <person name="Brown R."/>
            <person name="Browne H."/>
            <person name="Corton N."/>
            <person name="Hauser H."/>
            <person name="Gamble J."/>
            <person name="Gilderthorp R."/>
            <person name="Marcello L."/>
            <person name="McQuillan J."/>
            <person name="Otto T.D."/>
            <person name="Quail M.A."/>
            <person name="Sanders M.J."/>
            <person name="van Tonder A."/>
            <person name="Ginger M.L."/>
            <person name="Field M.C."/>
            <person name="Barry J.D."/>
            <person name="Hertz-Fowler C."/>
            <person name="Berriman M."/>
        </authorList>
    </citation>
    <scope>NUCLEOTIDE SEQUENCE</scope>
    <source>
        <strain evidence="5">IL3000</strain>
    </source>
</reference>
<feature type="region of interest" description="Disordered" evidence="4">
    <location>
        <begin position="1"/>
        <end position="27"/>
    </location>
</feature>
<dbReference type="PANTHER" id="PTHR22904">
    <property type="entry name" value="TPR REPEAT CONTAINING PROTEIN"/>
    <property type="match status" value="1"/>
</dbReference>
<feature type="repeat" description="TPR" evidence="3">
    <location>
        <begin position="263"/>
        <end position="296"/>
    </location>
</feature>
<evidence type="ECO:0000256" key="2">
    <source>
        <dbReference type="ARBA" id="ARBA00022803"/>
    </source>
</evidence>
<evidence type="ECO:0000256" key="4">
    <source>
        <dbReference type="SAM" id="MobiDB-lite"/>
    </source>
</evidence>
<sequence length="733" mass="81038">MDRSSDVLELPSFEAFDTEDRPPPPSISDYPIGCEVNLVDINTAKTAQTEDYWEPFMDDLFTQGKRTVRVVRHQGDYTFVVSEEDSMTIGCTLYRACLCKPTVRVSKYARTSDVKPTEEHSALPNAHPCALSVTNDTRERAVIGEEWCTDNTTQNLESLPVAFPGNVPREGADESAAPQAQSMGKPFAHEERKYRLAITDAYRAMMKRDYNGAVKRCTEALKYSPNGDTRALANRSAMYLKVHNPVAAFRDALQVIDSAPHSHVGYVRAGNAMRALKRYEYAWVFYQEALSLDPSNDVIKCLGKENAVLLVNPSKQCKDLTADITVSRSTADIIIISKKNLHEGEIAWAENTTIVVPLERADDFQDELPVATAPHICGHCCRPLTTANDYRNSLPGVGLGLLKKLHEECTTFECSYKCGVMYCSQDCCTKAWTSHHSVECSVTGKWSKAYKILPEVYQSFAAQWKKVCPVHGNESSGPSDGQCASPVVMGSHQSRLVSALVACCRLACRMFADIIGRGQALHKVVHPLNWLLPGASSCLYSPGSDSADDEVATVVTWLLKPVYRALQQCFNEAEEEYFSFEMFCELFERARFNAVKVRISLWPDVQRKAKYYKRDTASGESVEHTDSVAAPQGMVSGAALNEQLRLVRVTPAEAVAGYHECLGIFAVLSAAFSPRIDDGGGAAESPGYNLKVQSDIKTTAVIQVVASKNIAVNEQMVANHSHTAHLARLPWWK</sequence>
<dbReference type="VEuPathDB" id="TriTrypDB:TcIL3000.11.8780"/>
<dbReference type="InterPro" id="IPR011990">
    <property type="entry name" value="TPR-like_helical_dom_sf"/>
</dbReference>
<name>G0V1A1_TRYCI</name>
<dbReference type="AlphaFoldDB" id="G0V1A1"/>
<dbReference type="PANTHER" id="PTHR22904:SF523">
    <property type="entry name" value="STRESS-INDUCED-PHOSPHOPROTEIN 1"/>
    <property type="match status" value="1"/>
</dbReference>
<proteinExistence type="predicted"/>
<gene>
    <name evidence="5" type="ORF">TCIL3000_11_8780</name>
</gene>
<dbReference type="GO" id="GO:0051879">
    <property type="term" value="F:Hsp90 protein binding"/>
    <property type="evidence" value="ECO:0007669"/>
    <property type="project" value="TreeGrafter"/>
</dbReference>
<organism evidence="5">
    <name type="scientific">Trypanosoma congolense (strain IL3000)</name>
    <dbReference type="NCBI Taxonomy" id="1068625"/>
    <lineage>
        <taxon>Eukaryota</taxon>
        <taxon>Discoba</taxon>
        <taxon>Euglenozoa</taxon>
        <taxon>Kinetoplastea</taxon>
        <taxon>Metakinetoplastina</taxon>
        <taxon>Trypanosomatida</taxon>
        <taxon>Trypanosomatidae</taxon>
        <taxon>Trypanosoma</taxon>
        <taxon>Nannomonas</taxon>
    </lineage>
</organism>
<dbReference type="EMBL" id="HE575324">
    <property type="protein sequence ID" value="CCC95422.1"/>
    <property type="molecule type" value="Genomic_DNA"/>
</dbReference>
<dbReference type="SUPFAM" id="SSF48452">
    <property type="entry name" value="TPR-like"/>
    <property type="match status" value="1"/>
</dbReference>
<keyword evidence="2 3" id="KW-0802">TPR repeat</keyword>
<dbReference type="PROSITE" id="PS50005">
    <property type="entry name" value="TPR"/>
    <property type="match status" value="1"/>
</dbReference>